<proteinExistence type="predicted"/>
<dbReference type="KEGG" id="sfc:Spiaf_2486"/>
<organism evidence="3 4">
    <name type="scientific">Spirochaeta africana (strain ATCC 700263 / DSM 8902 / Z-7692)</name>
    <dbReference type="NCBI Taxonomy" id="889378"/>
    <lineage>
        <taxon>Bacteria</taxon>
        <taxon>Pseudomonadati</taxon>
        <taxon>Spirochaetota</taxon>
        <taxon>Spirochaetia</taxon>
        <taxon>Spirochaetales</taxon>
        <taxon>Spirochaetaceae</taxon>
        <taxon>Spirochaeta</taxon>
    </lineage>
</organism>
<dbReference type="InterPro" id="IPR002931">
    <property type="entry name" value="Transglutaminase-like"/>
</dbReference>
<evidence type="ECO:0000313" key="3">
    <source>
        <dbReference type="EMBL" id="AFG38517.1"/>
    </source>
</evidence>
<dbReference type="PANTHER" id="PTHR33490:SF6">
    <property type="entry name" value="SLL1049 PROTEIN"/>
    <property type="match status" value="1"/>
</dbReference>
<evidence type="ECO:0000256" key="1">
    <source>
        <dbReference type="SAM" id="MobiDB-lite"/>
    </source>
</evidence>
<dbReference type="OrthoDB" id="9787782at2"/>
<feature type="compositionally biased region" description="Basic and acidic residues" evidence="1">
    <location>
        <begin position="288"/>
        <end position="297"/>
    </location>
</feature>
<dbReference type="SMART" id="SM00460">
    <property type="entry name" value="TGc"/>
    <property type="match status" value="1"/>
</dbReference>
<dbReference type="Pfam" id="PF01841">
    <property type="entry name" value="Transglut_core"/>
    <property type="match status" value="1"/>
</dbReference>
<feature type="compositionally biased region" description="Low complexity" evidence="1">
    <location>
        <begin position="273"/>
        <end position="282"/>
    </location>
</feature>
<dbReference type="SUPFAM" id="SSF54001">
    <property type="entry name" value="Cysteine proteinases"/>
    <property type="match status" value="1"/>
</dbReference>
<dbReference type="Proteomes" id="UP000007383">
    <property type="component" value="Chromosome"/>
</dbReference>
<gene>
    <name evidence="3" type="ordered locus">Spiaf_2486</name>
</gene>
<dbReference type="InterPro" id="IPR002909">
    <property type="entry name" value="IPT_dom"/>
</dbReference>
<dbReference type="eggNOG" id="COG1305">
    <property type="taxonomic scope" value="Bacteria"/>
</dbReference>
<feature type="region of interest" description="Disordered" evidence="1">
    <location>
        <begin position="263"/>
        <end position="297"/>
    </location>
</feature>
<dbReference type="InterPro" id="IPR014756">
    <property type="entry name" value="Ig_E-set"/>
</dbReference>
<dbReference type="GO" id="GO:0006508">
    <property type="term" value="P:proteolysis"/>
    <property type="evidence" value="ECO:0007669"/>
    <property type="project" value="UniProtKB-KW"/>
</dbReference>
<evidence type="ECO:0000313" key="4">
    <source>
        <dbReference type="Proteomes" id="UP000007383"/>
    </source>
</evidence>
<accession>H9ULX4</accession>
<dbReference type="EMBL" id="CP003282">
    <property type="protein sequence ID" value="AFG38517.1"/>
    <property type="molecule type" value="Genomic_DNA"/>
</dbReference>
<dbReference type="RefSeq" id="WP_014456499.1">
    <property type="nucleotide sequence ID" value="NC_017098.1"/>
</dbReference>
<keyword evidence="4" id="KW-1185">Reference proteome</keyword>
<evidence type="ECO:0000259" key="2">
    <source>
        <dbReference type="SMART" id="SM00460"/>
    </source>
</evidence>
<dbReference type="AlphaFoldDB" id="H9ULX4"/>
<dbReference type="HOGENOM" id="CLU_492500_0_0_12"/>
<reference evidence="4" key="1">
    <citation type="journal article" date="2013" name="Stand. Genomic Sci.">
        <title>Complete genome sequence of the halophilic bacterium Spirochaeta africana type strain (Z-7692(T)) from the alkaline Lake Magadi in the East African Rift.</title>
        <authorList>
            <person name="Liolos K."/>
            <person name="Abt B."/>
            <person name="Scheuner C."/>
            <person name="Teshima H."/>
            <person name="Held B."/>
            <person name="Lapidus A."/>
            <person name="Nolan M."/>
            <person name="Lucas S."/>
            <person name="Deshpande S."/>
            <person name="Cheng J.F."/>
            <person name="Tapia R."/>
            <person name="Goodwin L.A."/>
            <person name="Pitluck S."/>
            <person name="Pagani I."/>
            <person name="Ivanova N."/>
            <person name="Mavromatis K."/>
            <person name="Mikhailova N."/>
            <person name="Huntemann M."/>
            <person name="Pati A."/>
            <person name="Chen A."/>
            <person name="Palaniappan K."/>
            <person name="Land M."/>
            <person name="Rohde M."/>
            <person name="Tindall B.J."/>
            <person name="Detter J.C."/>
            <person name="Goker M."/>
            <person name="Bristow J."/>
            <person name="Eisen J.A."/>
            <person name="Markowitz V."/>
            <person name="Hugenholtz P."/>
            <person name="Woyke T."/>
            <person name="Klenk H.P."/>
            <person name="Kyrpides N.C."/>
        </authorList>
    </citation>
    <scope>NUCLEOTIDE SEQUENCE</scope>
    <source>
        <strain evidence="4">ATCC 700263 / DSM 8902 / Z-7692</strain>
    </source>
</reference>
<dbReference type="Gene3D" id="3.10.620.30">
    <property type="match status" value="1"/>
</dbReference>
<dbReference type="PATRIC" id="fig|889378.3.peg.2463"/>
<keyword evidence="3" id="KW-0378">Hydrolase</keyword>
<protein>
    <submittedName>
        <fullName evidence="3">Transglutaminase-like enzyme, predicted cysteine protease</fullName>
    </submittedName>
</protein>
<dbReference type="PANTHER" id="PTHR33490">
    <property type="entry name" value="BLR5614 PROTEIN-RELATED"/>
    <property type="match status" value="1"/>
</dbReference>
<name>H9ULX4_SPIAZ</name>
<dbReference type="InterPro" id="IPR038765">
    <property type="entry name" value="Papain-like_cys_pep_sf"/>
</dbReference>
<sequence length="585" mass="63547">MNHRVLLLAAVLLLVVLMIWGISTLAAVGPRIDSVSPTAGRAGDVVIVEGRGFSESGRIEIGGRVVPRANIREWADRRIRFSVPGPVYTGLVRVAVNGTVSNAMLFTNRESAPTVSGGEAAYQTAPFIYSVSPNVSAPGREVTISGRNFGVSSAAGSIVLRPQGRADDEIGGFPSEYVVPSSSISLWSTDTIRFFAPYGIVADQVMVRTAHGESDLDSLELQDLVGTYRYRNPQEIVFSYALTVAGAEAVTAEATDVTDAQNEADPAAGNVSAEAVTTGAAAADEDQERQADEESRDAGVSGELVLWLPAVPESPFQRAVEYTRLYPEPRYADQDMLKYVLPRSWIEPRTRLTQPGELVRKHVALTRYTVETTLLPSAVRSGYQADNPLYREYLGPTAGVPVDSATRSDARSLGGSSSNPLTIARNLFSGVRARLQPAGEDAASSREYAVLMASLLRSRDIPARVITGVLIPPGDVARYHHWVEWFALDFGWVPMDPFLADAIAAELPWAAGFEEEPGYYSENLDAHRAALHRGDAIPRRIDRFSTLHTVADNPMPADQIVYGNLNGLDLRLVWQRPLVMFSRSH</sequence>
<dbReference type="SUPFAM" id="SSF81296">
    <property type="entry name" value="E set domains"/>
    <property type="match status" value="2"/>
</dbReference>
<keyword evidence="3" id="KW-0645">Protease</keyword>
<feature type="domain" description="Transglutaminase-like" evidence="2">
    <location>
        <begin position="435"/>
        <end position="499"/>
    </location>
</feature>
<dbReference type="STRING" id="889378.Spiaf_2486"/>
<dbReference type="Gene3D" id="2.60.40.10">
    <property type="entry name" value="Immunoglobulins"/>
    <property type="match status" value="2"/>
</dbReference>
<dbReference type="Pfam" id="PF01833">
    <property type="entry name" value="TIG"/>
    <property type="match status" value="2"/>
</dbReference>
<dbReference type="GO" id="GO:0008233">
    <property type="term" value="F:peptidase activity"/>
    <property type="evidence" value="ECO:0007669"/>
    <property type="project" value="UniProtKB-KW"/>
</dbReference>
<dbReference type="CDD" id="cd00603">
    <property type="entry name" value="IPT_PCSR"/>
    <property type="match status" value="1"/>
</dbReference>
<dbReference type="InterPro" id="IPR013783">
    <property type="entry name" value="Ig-like_fold"/>
</dbReference>